<feature type="domain" description="Glycosyltransferase subfamily 4-like N-terminal" evidence="2">
    <location>
        <begin position="2"/>
        <end position="119"/>
    </location>
</feature>
<evidence type="ECO:0000313" key="3">
    <source>
        <dbReference type="EMBL" id="CAB5003866.1"/>
    </source>
</evidence>
<proteinExistence type="predicted"/>
<dbReference type="EMBL" id="CAFBOZ010000103">
    <property type="protein sequence ID" value="CAB5003866.1"/>
    <property type="molecule type" value="Genomic_DNA"/>
</dbReference>
<dbReference type="Gene3D" id="3.40.50.2000">
    <property type="entry name" value="Glycogen Phosphorylase B"/>
    <property type="match status" value="2"/>
</dbReference>
<reference evidence="3" key="1">
    <citation type="submission" date="2020-05" db="EMBL/GenBank/DDBJ databases">
        <authorList>
            <person name="Chiriac C."/>
            <person name="Salcher M."/>
            <person name="Ghai R."/>
            <person name="Kavagutti S V."/>
        </authorList>
    </citation>
    <scope>NUCLEOTIDE SEQUENCE</scope>
</reference>
<sequence>MPGYSDVAISLVGHRRLSAILREIAPDVVHLASPFVVGVPAVRAARGLDIPVVAAFQTDVAGFASRYGLGVADALVWRRLRRIHGASDLTLAPSSPTIHALKAHDVPRIEFWPRGVDAECFSPVHRDEVLRAAWTEGRDDVVVGYVGRVAAEKEVEQLAVLADLPGVTVVVVGDGPARSNLERLIPAGVFTGFLHGDELSRAVASLDVMVHTGRFETFCQSVHEALASGVPVVAPASGGPLDLVTPSRTGWLYPPGDEQALKEHVRDLAGDQFKRHAMGVAARQSVEGRSWCAVMTQLEQYYAQVVAARSPASAVRGSA</sequence>
<protein>
    <submittedName>
        <fullName evidence="3">Unannotated protein</fullName>
    </submittedName>
</protein>
<evidence type="ECO:0000259" key="1">
    <source>
        <dbReference type="Pfam" id="PF00534"/>
    </source>
</evidence>
<evidence type="ECO:0000259" key="2">
    <source>
        <dbReference type="Pfam" id="PF13439"/>
    </source>
</evidence>
<dbReference type="Pfam" id="PF00534">
    <property type="entry name" value="Glycos_transf_1"/>
    <property type="match status" value="1"/>
</dbReference>
<dbReference type="PANTHER" id="PTHR45947:SF3">
    <property type="entry name" value="SULFOQUINOVOSYL TRANSFERASE SQD2"/>
    <property type="match status" value="1"/>
</dbReference>
<dbReference type="AlphaFoldDB" id="A0A6J7PEN8"/>
<dbReference type="InterPro" id="IPR050194">
    <property type="entry name" value="Glycosyltransferase_grp1"/>
</dbReference>
<dbReference type="InterPro" id="IPR001296">
    <property type="entry name" value="Glyco_trans_1"/>
</dbReference>
<name>A0A6J7PEN8_9ZZZZ</name>
<dbReference type="PANTHER" id="PTHR45947">
    <property type="entry name" value="SULFOQUINOVOSYL TRANSFERASE SQD2"/>
    <property type="match status" value="1"/>
</dbReference>
<dbReference type="Pfam" id="PF13439">
    <property type="entry name" value="Glyco_transf_4"/>
    <property type="match status" value="1"/>
</dbReference>
<gene>
    <name evidence="3" type="ORF">UFOPK3992_00836</name>
</gene>
<feature type="domain" description="Glycosyl transferase family 1" evidence="1">
    <location>
        <begin position="131"/>
        <end position="284"/>
    </location>
</feature>
<dbReference type="SUPFAM" id="SSF53756">
    <property type="entry name" value="UDP-Glycosyltransferase/glycogen phosphorylase"/>
    <property type="match status" value="1"/>
</dbReference>
<dbReference type="GO" id="GO:0016758">
    <property type="term" value="F:hexosyltransferase activity"/>
    <property type="evidence" value="ECO:0007669"/>
    <property type="project" value="TreeGrafter"/>
</dbReference>
<organism evidence="3">
    <name type="scientific">freshwater metagenome</name>
    <dbReference type="NCBI Taxonomy" id="449393"/>
    <lineage>
        <taxon>unclassified sequences</taxon>
        <taxon>metagenomes</taxon>
        <taxon>ecological metagenomes</taxon>
    </lineage>
</organism>
<accession>A0A6J7PEN8</accession>
<dbReference type="InterPro" id="IPR028098">
    <property type="entry name" value="Glyco_trans_4-like_N"/>
</dbReference>